<keyword evidence="3" id="KW-1185">Reference proteome</keyword>
<evidence type="ECO:0000256" key="1">
    <source>
        <dbReference type="SAM" id="SignalP"/>
    </source>
</evidence>
<gene>
    <name evidence="2" type="ORF">DdX_22363</name>
</gene>
<protein>
    <submittedName>
        <fullName evidence="2">Uncharacterized protein</fullName>
    </submittedName>
</protein>
<evidence type="ECO:0000313" key="2">
    <source>
        <dbReference type="EMBL" id="KAI1690646.1"/>
    </source>
</evidence>
<name>A0AAD4MI29_9BILA</name>
<feature type="chain" id="PRO_5042278920" evidence="1">
    <location>
        <begin position="21"/>
        <end position="73"/>
    </location>
</feature>
<dbReference type="Proteomes" id="UP001201812">
    <property type="component" value="Unassembled WGS sequence"/>
</dbReference>
<sequence>MSSKLLIVMAVFMLVIQVEGRQPNPNDECVPGDDSTCPEGQYCEQLVGCAAPPGPCNPGAVCTKRDDDLPRHG</sequence>
<dbReference type="AlphaFoldDB" id="A0AAD4MI29"/>
<reference evidence="2" key="1">
    <citation type="submission" date="2022-01" db="EMBL/GenBank/DDBJ databases">
        <title>Genome Sequence Resource for Two Populations of Ditylenchus destructor, the Migratory Endoparasitic Phytonematode.</title>
        <authorList>
            <person name="Zhang H."/>
            <person name="Lin R."/>
            <person name="Xie B."/>
        </authorList>
    </citation>
    <scope>NUCLEOTIDE SEQUENCE</scope>
    <source>
        <strain evidence="2">BazhouSP</strain>
    </source>
</reference>
<comment type="caution">
    <text evidence="2">The sequence shown here is derived from an EMBL/GenBank/DDBJ whole genome shotgun (WGS) entry which is preliminary data.</text>
</comment>
<proteinExistence type="predicted"/>
<keyword evidence="1" id="KW-0732">Signal</keyword>
<feature type="signal peptide" evidence="1">
    <location>
        <begin position="1"/>
        <end position="20"/>
    </location>
</feature>
<accession>A0AAD4MI29</accession>
<organism evidence="2 3">
    <name type="scientific">Ditylenchus destructor</name>
    <dbReference type="NCBI Taxonomy" id="166010"/>
    <lineage>
        <taxon>Eukaryota</taxon>
        <taxon>Metazoa</taxon>
        <taxon>Ecdysozoa</taxon>
        <taxon>Nematoda</taxon>
        <taxon>Chromadorea</taxon>
        <taxon>Rhabditida</taxon>
        <taxon>Tylenchina</taxon>
        <taxon>Tylenchomorpha</taxon>
        <taxon>Sphaerularioidea</taxon>
        <taxon>Anguinidae</taxon>
        <taxon>Anguininae</taxon>
        <taxon>Ditylenchus</taxon>
    </lineage>
</organism>
<dbReference type="EMBL" id="JAKKPZ010001118">
    <property type="protein sequence ID" value="KAI1690646.1"/>
    <property type="molecule type" value="Genomic_DNA"/>
</dbReference>
<evidence type="ECO:0000313" key="3">
    <source>
        <dbReference type="Proteomes" id="UP001201812"/>
    </source>
</evidence>